<dbReference type="PANTHER" id="PTHR43142:SF1">
    <property type="entry name" value="CARBOXYLIC ESTER HYDROLASE"/>
    <property type="match status" value="1"/>
</dbReference>
<evidence type="ECO:0000259" key="4">
    <source>
        <dbReference type="Pfam" id="PF00135"/>
    </source>
</evidence>
<dbReference type="InterPro" id="IPR019826">
    <property type="entry name" value="Carboxylesterase_B_AS"/>
</dbReference>
<dbReference type="SUPFAM" id="SSF53474">
    <property type="entry name" value="alpha/beta-Hydrolases"/>
    <property type="match status" value="1"/>
</dbReference>
<dbReference type="AlphaFoldDB" id="A0A0F7ZV45"/>
<reference evidence="5 6" key="1">
    <citation type="journal article" date="2014" name="Genome Biol. Evol.">
        <title>Comparative genomics and transcriptomics analyses reveal divergent lifestyle features of nematode endoparasitic fungus Hirsutella minnesotensis.</title>
        <authorList>
            <person name="Lai Y."/>
            <person name="Liu K."/>
            <person name="Zhang X."/>
            <person name="Zhang X."/>
            <person name="Li K."/>
            <person name="Wang N."/>
            <person name="Shu C."/>
            <person name="Wu Y."/>
            <person name="Wang C."/>
            <person name="Bushley K.E."/>
            <person name="Xiang M."/>
            <person name="Liu X."/>
        </authorList>
    </citation>
    <scope>NUCLEOTIDE SEQUENCE [LARGE SCALE GENOMIC DNA]</scope>
    <source>
        <strain evidence="5 6">3608</strain>
    </source>
</reference>
<proteinExistence type="inferred from homology"/>
<protein>
    <recommendedName>
        <fullName evidence="3">Carboxylic ester hydrolase</fullName>
        <ecNumber evidence="3">3.1.1.-</ecNumber>
    </recommendedName>
</protein>
<evidence type="ECO:0000256" key="3">
    <source>
        <dbReference type="RuleBase" id="RU361235"/>
    </source>
</evidence>
<feature type="domain" description="Carboxylesterase type B" evidence="4">
    <location>
        <begin position="4"/>
        <end position="79"/>
    </location>
</feature>
<evidence type="ECO:0000256" key="2">
    <source>
        <dbReference type="ARBA" id="ARBA00022801"/>
    </source>
</evidence>
<dbReference type="Proteomes" id="UP000054481">
    <property type="component" value="Unassembled WGS sequence"/>
</dbReference>
<gene>
    <name evidence="5" type="ORF">HIM_04797</name>
</gene>
<dbReference type="OrthoDB" id="408631at2759"/>
<comment type="similarity">
    <text evidence="1 3">Belongs to the type-B carboxylesterase/lipase family.</text>
</comment>
<keyword evidence="2 3" id="KW-0378">Hydrolase</keyword>
<evidence type="ECO:0000256" key="1">
    <source>
        <dbReference type="ARBA" id="ARBA00005964"/>
    </source>
</evidence>
<dbReference type="GO" id="GO:0016787">
    <property type="term" value="F:hydrolase activity"/>
    <property type="evidence" value="ECO:0007669"/>
    <property type="project" value="UniProtKB-KW"/>
</dbReference>
<evidence type="ECO:0000313" key="6">
    <source>
        <dbReference type="Proteomes" id="UP000054481"/>
    </source>
</evidence>
<dbReference type="PANTHER" id="PTHR43142">
    <property type="entry name" value="CARBOXYLIC ESTER HYDROLASE"/>
    <property type="match status" value="1"/>
</dbReference>
<dbReference type="InterPro" id="IPR002018">
    <property type="entry name" value="CarbesteraseB"/>
</dbReference>
<organism evidence="5 6">
    <name type="scientific">Hirsutella minnesotensis 3608</name>
    <dbReference type="NCBI Taxonomy" id="1043627"/>
    <lineage>
        <taxon>Eukaryota</taxon>
        <taxon>Fungi</taxon>
        <taxon>Dikarya</taxon>
        <taxon>Ascomycota</taxon>
        <taxon>Pezizomycotina</taxon>
        <taxon>Sordariomycetes</taxon>
        <taxon>Hypocreomycetidae</taxon>
        <taxon>Hypocreales</taxon>
        <taxon>Ophiocordycipitaceae</taxon>
        <taxon>Hirsutella</taxon>
    </lineage>
</organism>
<keyword evidence="6" id="KW-1185">Reference proteome</keyword>
<accession>A0A0F7ZV45</accession>
<dbReference type="Pfam" id="PF00135">
    <property type="entry name" value="COesterase"/>
    <property type="match status" value="1"/>
</dbReference>
<sequence>MPGSEIYNDNLGLLDQRLALEWVADNIAHFGGDPEKVTISGESAGAYSVVNQMALLDGSAANYKSKPLFRGAITNSGSLL</sequence>
<dbReference type="InterPro" id="IPR029058">
    <property type="entry name" value="AB_hydrolase_fold"/>
</dbReference>
<dbReference type="EMBL" id="KQ030514">
    <property type="protein sequence ID" value="KJZ75973.1"/>
    <property type="molecule type" value="Genomic_DNA"/>
</dbReference>
<dbReference type="PROSITE" id="PS00122">
    <property type="entry name" value="CARBOXYLESTERASE_B_1"/>
    <property type="match status" value="1"/>
</dbReference>
<name>A0A0F7ZV45_9HYPO</name>
<dbReference type="Gene3D" id="3.40.50.1820">
    <property type="entry name" value="alpha/beta hydrolase"/>
    <property type="match status" value="1"/>
</dbReference>
<dbReference type="EC" id="3.1.1.-" evidence="3"/>
<evidence type="ECO:0000313" key="5">
    <source>
        <dbReference type="EMBL" id="KJZ75973.1"/>
    </source>
</evidence>